<dbReference type="GO" id="GO:0005975">
    <property type="term" value="P:carbohydrate metabolic process"/>
    <property type="evidence" value="ECO:0007669"/>
    <property type="project" value="InterPro"/>
</dbReference>
<feature type="domain" description="Glycoside hydrolase family 57 N-terminal" evidence="3">
    <location>
        <begin position="20"/>
        <end position="237"/>
    </location>
</feature>
<keyword evidence="2" id="KW-0119">Carbohydrate metabolism</keyword>
<sequence>MEKSEFRNLNLLFSIFLHIYQPEDQVDEVLDRIVNESYRPIFRFLIANSNAKLTFNINAVLTELWDKKGYSDLIDNVRVLLERGQIELTESAKYHAFLPLIPKSEILRQIRLNHETNKFYFGPKYQPQGFFSPEMSYSAKITSVVGELGYKYILADEIAYNGKLDQAKFDAIYKIKGTDIDIYLRHKNLSNLIMGANVRSIAEIVPVIKKYSHRPKGDSPNYILAAMDGETFGHHRPGLENLLFDLLLSPDLQIKQIEHIGQIIHRVEEIMPVDCTWASSEKQIAEGTPFSLWFDPDNTIHALQWELTQLAISVVQNTTNLTNEEKMGYYPDVVVPPIEATARKLLDSALHSCHYWWASAKPWWSLEMIEQGAYKLWQVVETSNGSTVKDKEQALALYQRILATAFSWQRTGFVRKLAKYEGSWRKIPFKDRGKQGEYQALLDLLKKQEDISSKKGEYEQAIRWRDAQYKLKNNLDVYDAVHIIDQLRSFVDFREFDDLVKKYAGYKSISPGQPEK</sequence>
<accession>A0A2H0XEP3</accession>
<dbReference type="Gene3D" id="3.20.110.20">
    <property type="match status" value="1"/>
</dbReference>
<proteinExistence type="inferred from homology"/>
<dbReference type="Pfam" id="PF03065">
    <property type="entry name" value="Glyco_hydro_57"/>
    <property type="match status" value="1"/>
</dbReference>
<evidence type="ECO:0000256" key="2">
    <source>
        <dbReference type="ARBA" id="ARBA00023277"/>
    </source>
</evidence>
<evidence type="ECO:0000313" key="4">
    <source>
        <dbReference type="EMBL" id="PIS23406.1"/>
    </source>
</evidence>
<dbReference type="InterPro" id="IPR052046">
    <property type="entry name" value="GH57_Enzymes"/>
</dbReference>
<evidence type="ECO:0000259" key="3">
    <source>
        <dbReference type="Pfam" id="PF03065"/>
    </source>
</evidence>
<name>A0A2H0XEP3_UNCKA</name>
<comment type="caution">
    <text evidence="4">The sequence shown here is derived from an EMBL/GenBank/DDBJ whole genome shotgun (WGS) entry which is preliminary data.</text>
</comment>
<dbReference type="SUPFAM" id="SSF88713">
    <property type="entry name" value="Glycoside hydrolase/deacetylase"/>
    <property type="match status" value="1"/>
</dbReference>
<comment type="similarity">
    <text evidence="1">Belongs to the glycosyl hydrolase 57 family.</text>
</comment>
<evidence type="ECO:0000256" key="1">
    <source>
        <dbReference type="ARBA" id="ARBA00006821"/>
    </source>
</evidence>
<dbReference type="InterPro" id="IPR004300">
    <property type="entry name" value="Glyco_hydro_57_N"/>
</dbReference>
<protein>
    <recommendedName>
        <fullName evidence="3">Glycoside hydrolase family 57 N-terminal domain-containing protein</fullName>
    </recommendedName>
</protein>
<dbReference type="InterPro" id="IPR011330">
    <property type="entry name" value="Glyco_hydro/deAcase_b/a-brl"/>
</dbReference>
<dbReference type="Proteomes" id="UP000230340">
    <property type="component" value="Unassembled WGS sequence"/>
</dbReference>
<dbReference type="EMBL" id="PEYT01000003">
    <property type="protein sequence ID" value="PIS23406.1"/>
    <property type="molecule type" value="Genomic_DNA"/>
</dbReference>
<gene>
    <name evidence="4" type="ORF">COT49_00340</name>
</gene>
<dbReference type="GO" id="GO:0003824">
    <property type="term" value="F:catalytic activity"/>
    <property type="evidence" value="ECO:0007669"/>
    <property type="project" value="InterPro"/>
</dbReference>
<evidence type="ECO:0000313" key="5">
    <source>
        <dbReference type="Proteomes" id="UP000230340"/>
    </source>
</evidence>
<dbReference type="PANTHER" id="PTHR36306:SF1">
    <property type="entry name" value="ALPHA-AMYLASE-RELATED"/>
    <property type="match status" value="1"/>
</dbReference>
<organism evidence="4 5">
    <name type="scientific">candidate division WWE3 bacterium CG08_land_8_20_14_0_20_40_13</name>
    <dbReference type="NCBI Taxonomy" id="1975084"/>
    <lineage>
        <taxon>Bacteria</taxon>
        <taxon>Katanobacteria</taxon>
    </lineage>
</organism>
<reference evidence="5" key="1">
    <citation type="submission" date="2017-09" db="EMBL/GenBank/DDBJ databases">
        <title>Depth-based differentiation of microbial function through sediment-hosted aquifers and enrichment of novel symbionts in the deep terrestrial subsurface.</title>
        <authorList>
            <person name="Probst A.J."/>
            <person name="Ladd B."/>
            <person name="Jarett J.K."/>
            <person name="Geller-Mcgrath D.E."/>
            <person name="Sieber C.M.K."/>
            <person name="Emerson J.B."/>
            <person name="Anantharaman K."/>
            <person name="Thomas B.C."/>
            <person name="Malmstrom R."/>
            <person name="Stieglmeier M."/>
            <person name="Klingl A."/>
            <person name="Woyke T."/>
            <person name="Ryan C.M."/>
            <person name="Banfield J.F."/>
        </authorList>
    </citation>
    <scope>NUCLEOTIDE SEQUENCE [LARGE SCALE GENOMIC DNA]</scope>
</reference>
<dbReference type="PANTHER" id="PTHR36306">
    <property type="entry name" value="ALPHA-AMYLASE-RELATED-RELATED"/>
    <property type="match status" value="1"/>
</dbReference>
<dbReference type="AlphaFoldDB" id="A0A2H0XEP3"/>